<dbReference type="InterPro" id="IPR001763">
    <property type="entry name" value="Rhodanese-like_dom"/>
</dbReference>
<dbReference type="AlphaFoldDB" id="A0AAE5RWB4"/>
<evidence type="ECO:0000313" key="6">
    <source>
        <dbReference type="Proteomes" id="UP000237447"/>
    </source>
</evidence>
<evidence type="ECO:0000313" key="5">
    <source>
        <dbReference type="EMBL" id="POO50484.1"/>
    </source>
</evidence>
<gene>
    <name evidence="5" type="ORF">CPJ18_19225</name>
</gene>
<proteinExistence type="predicted"/>
<keyword evidence="2" id="KW-0677">Repeat</keyword>
<dbReference type="PROSITE" id="PS50206">
    <property type="entry name" value="RHODANESE_3"/>
    <property type="match status" value="2"/>
</dbReference>
<feature type="domain" description="Rhodanese" evidence="4">
    <location>
        <begin position="56"/>
        <end position="160"/>
    </location>
</feature>
<name>A0AAE5RWB4_9HYPH</name>
<dbReference type="Proteomes" id="UP000237447">
    <property type="component" value="Unassembled WGS sequence"/>
</dbReference>
<accession>A0AAE5RWB4</accession>
<comment type="caution">
    <text evidence="5">The sequence shown here is derived from an EMBL/GenBank/DDBJ whole genome shotgun (WGS) entry which is preliminary data.</text>
</comment>
<keyword evidence="1" id="KW-0808">Transferase</keyword>
<reference evidence="5 6" key="1">
    <citation type="journal article" date="2018" name="Syst. Appl. Microbiol.">
        <title>Agrobacterium rosae sp. nov., isolated from galls on different agricultural crops.</title>
        <authorList>
            <person name="Kuzmanovic N."/>
            <person name="Pulawska J."/>
            <person name="Smalla K."/>
            <person name="Nesme X."/>
        </authorList>
    </citation>
    <scope>NUCLEOTIDE SEQUENCE [LARGE SCALE GENOMIC DNA]</scope>
    <source>
        <strain evidence="5 6">NCPPB 1650</strain>
    </source>
</reference>
<evidence type="ECO:0000256" key="2">
    <source>
        <dbReference type="ARBA" id="ARBA00022737"/>
    </source>
</evidence>
<dbReference type="PANTHER" id="PTHR11364">
    <property type="entry name" value="THIOSULFATE SULFERTANSFERASE"/>
    <property type="match status" value="1"/>
</dbReference>
<evidence type="ECO:0000259" key="4">
    <source>
        <dbReference type="PROSITE" id="PS50206"/>
    </source>
</evidence>
<evidence type="ECO:0000256" key="1">
    <source>
        <dbReference type="ARBA" id="ARBA00022679"/>
    </source>
</evidence>
<dbReference type="InterPro" id="IPR045078">
    <property type="entry name" value="TST/MPST-like"/>
</dbReference>
<protein>
    <submittedName>
        <fullName evidence="5">Sulfurtransferase</fullName>
    </submittedName>
</protein>
<feature type="domain" description="Rhodanese" evidence="4">
    <location>
        <begin position="193"/>
        <end position="300"/>
    </location>
</feature>
<dbReference type="PANTHER" id="PTHR11364:SF27">
    <property type="entry name" value="SULFURTRANSFERASE"/>
    <property type="match status" value="1"/>
</dbReference>
<organism evidence="5 6">
    <name type="scientific">Agrobacterium rosae</name>
    <dbReference type="NCBI Taxonomy" id="1972867"/>
    <lineage>
        <taxon>Bacteria</taxon>
        <taxon>Pseudomonadati</taxon>
        <taxon>Pseudomonadota</taxon>
        <taxon>Alphaproteobacteria</taxon>
        <taxon>Hyphomicrobiales</taxon>
        <taxon>Rhizobiaceae</taxon>
        <taxon>Rhizobium/Agrobacterium group</taxon>
        <taxon>Agrobacterium</taxon>
    </lineage>
</organism>
<dbReference type="EMBL" id="NXEJ01000008">
    <property type="protein sequence ID" value="POO50484.1"/>
    <property type="molecule type" value="Genomic_DNA"/>
</dbReference>
<dbReference type="GO" id="GO:0004792">
    <property type="term" value="F:thiosulfate-cyanide sulfurtransferase activity"/>
    <property type="evidence" value="ECO:0007669"/>
    <property type="project" value="TreeGrafter"/>
</dbReference>
<dbReference type="InterPro" id="IPR036873">
    <property type="entry name" value="Rhodanese-like_dom_sf"/>
</dbReference>
<dbReference type="Gene3D" id="3.40.250.10">
    <property type="entry name" value="Rhodanese-like domain"/>
    <property type="match status" value="2"/>
</dbReference>
<evidence type="ECO:0000256" key="3">
    <source>
        <dbReference type="SAM" id="MobiDB-lite"/>
    </source>
</evidence>
<sequence length="306" mass="32828">MDNLIMMRDDRPYQPTHSETTMSDTTRISVLLTPVQLQEMLSSGTDVTIIAVHSINPYTGQDSFKGLRIKGAVDTQAYTDFQSPASFEGGQRPLPDIAQLQHKARAWGLRPESTIVVYDADRSMTAARAWWVLRWAGLPDVRVLDGGFPAWVAAHMPVTEQETAVTPSDIVLSPGHMAELGADAALKMATEGVLLDARIRPNYIGGQVAPGQPPRGHIPHALSAPAPDNVTDYGNFTDDATLREMYRVLGADGSRPVGVYCGAGMSAAHTVLALASIGIDAAMYPGSWSAWVSDPKRPVVIGADPA</sequence>
<dbReference type="SMART" id="SM00450">
    <property type="entry name" value="RHOD"/>
    <property type="match status" value="2"/>
</dbReference>
<dbReference type="CDD" id="cd01448">
    <property type="entry name" value="TST_Repeat_1"/>
    <property type="match status" value="1"/>
</dbReference>
<feature type="region of interest" description="Disordered" evidence="3">
    <location>
        <begin position="1"/>
        <end position="22"/>
    </location>
</feature>
<dbReference type="Pfam" id="PF00581">
    <property type="entry name" value="Rhodanese"/>
    <property type="match status" value="2"/>
</dbReference>
<dbReference type="SUPFAM" id="SSF52821">
    <property type="entry name" value="Rhodanese/Cell cycle control phosphatase"/>
    <property type="match status" value="2"/>
</dbReference>